<reference evidence="1 2" key="1">
    <citation type="submission" date="2017-02" db="EMBL/GenBank/DDBJ databases">
        <title>The new phylogeny of genus Mycobacterium.</title>
        <authorList>
            <person name="Tortoli E."/>
            <person name="Trovato A."/>
            <person name="Cirillo D.M."/>
        </authorList>
    </citation>
    <scope>NUCLEOTIDE SEQUENCE [LARGE SCALE GENOMIC DNA]</scope>
    <source>
        <strain evidence="1 2">DSM 44471</strain>
    </source>
</reference>
<sequence>MLGFAIVDRQPKANATAVWLTSRVEGSLLVNHTNAVVVQHDDERHDDTVWALTADRAVVLTQGTTPPISFVHALGIEAFDVLIDETAARQQLIADAVTAYAQKTRNRNLVIPDFSKDRPKLTMDVRNEPEFRALSVANYVAQVWRTWIITDEQRVRRTINPKTKKPPWIMPEELGDPVVAEFPPEFAELAKPEPTTRCSTT</sequence>
<dbReference type="AlphaFoldDB" id="A0A1X0DB87"/>
<keyword evidence="2" id="KW-1185">Reference proteome</keyword>
<evidence type="ECO:0000313" key="1">
    <source>
        <dbReference type="EMBL" id="ORA69608.1"/>
    </source>
</evidence>
<dbReference type="STRING" id="53376.BST25_21250"/>
<proteinExistence type="predicted"/>
<gene>
    <name evidence="1" type="ORF">BST25_21250</name>
</gene>
<dbReference type="EMBL" id="MVHR01000047">
    <property type="protein sequence ID" value="ORA69608.1"/>
    <property type="molecule type" value="Genomic_DNA"/>
</dbReference>
<organism evidence="1 2">
    <name type="scientific">Mycobacterium heidelbergense</name>
    <dbReference type="NCBI Taxonomy" id="53376"/>
    <lineage>
        <taxon>Bacteria</taxon>
        <taxon>Bacillati</taxon>
        <taxon>Actinomycetota</taxon>
        <taxon>Actinomycetes</taxon>
        <taxon>Mycobacteriales</taxon>
        <taxon>Mycobacteriaceae</taxon>
        <taxon>Mycobacterium</taxon>
        <taxon>Mycobacterium simiae complex</taxon>
    </lineage>
</organism>
<protein>
    <submittedName>
        <fullName evidence="1">Uncharacterized protein</fullName>
    </submittedName>
</protein>
<dbReference type="RefSeq" id="WP_158084932.1">
    <property type="nucleotide sequence ID" value="NZ_AP022615.1"/>
</dbReference>
<evidence type="ECO:0000313" key="2">
    <source>
        <dbReference type="Proteomes" id="UP000192566"/>
    </source>
</evidence>
<comment type="caution">
    <text evidence="1">The sequence shown here is derived from an EMBL/GenBank/DDBJ whole genome shotgun (WGS) entry which is preliminary data.</text>
</comment>
<name>A0A1X0DB87_MYCHE</name>
<dbReference type="Proteomes" id="UP000192566">
    <property type="component" value="Unassembled WGS sequence"/>
</dbReference>
<dbReference type="OrthoDB" id="4541455at2"/>
<accession>A0A1X0DB87</accession>